<dbReference type="KEGG" id="dov:DSCO28_40900"/>
<evidence type="ECO:0000313" key="2">
    <source>
        <dbReference type="Proteomes" id="UP000425960"/>
    </source>
</evidence>
<dbReference type="RefSeq" id="WP_155323710.1">
    <property type="nucleotide sequence ID" value="NZ_AP021876.1"/>
</dbReference>
<dbReference type="InterPro" id="IPR005358">
    <property type="entry name" value="Puta_zinc/iron-chelating_dom"/>
</dbReference>
<gene>
    <name evidence="1" type="ORF">DSCO28_40900</name>
</gene>
<dbReference type="PANTHER" id="PTHR35866">
    <property type="entry name" value="PUTATIVE-RELATED"/>
    <property type="match status" value="1"/>
</dbReference>
<protein>
    <submittedName>
        <fullName evidence="1">Fe-S oxidoreductase</fullName>
    </submittedName>
</protein>
<dbReference type="EMBL" id="AP021876">
    <property type="protein sequence ID" value="BBO83524.1"/>
    <property type="molecule type" value="Genomic_DNA"/>
</dbReference>
<sequence>MTDADPKATISPVRLGYGSQFKFKCHPGVSCFTLCCRGINIILTPYDIIQMKKRLDLSSHDFLAIYTEPHLLEKTDLPMVTLKLLDDDRKSCPFVKDKEGCMIYSDRPSSCRYYPLGVATLQHKEDADDDGFFFFVNEPHCRGFEEDAEWTVADWRADQGVDLRDEINREWTDLVVRKRSFPASIKLTDKAKQLFFMVSYDIDKFKAFVFESAFLERFKVDENTVETIREDDVELLKFGLTWLKSVLFKQVDPEEQAAMFADPQSAETKS</sequence>
<accession>A0A5K7ZTL1</accession>
<dbReference type="AlphaFoldDB" id="A0A5K7ZTL1"/>
<dbReference type="PANTHER" id="PTHR35866:SF1">
    <property type="entry name" value="YKGJ FAMILY CYSTEINE CLUSTER PROTEIN"/>
    <property type="match status" value="1"/>
</dbReference>
<dbReference type="Pfam" id="PF03692">
    <property type="entry name" value="CxxCxxCC"/>
    <property type="match status" value="1"/>
</dbReference>
<dbReference type="Proteomes" id="UP000425960">
    <property type="component" value="Chromosome"/>
</dbReference>
<organism evidence="1 2">
    <name type="scientific">Desulfosarcina ovata subsp. sediminis</name>
    <dbReference type="NCBI Taxonomy" id="885957"/>
    <lineage>
        <taxon>Bacteria</taxon>
        <taxon>Pseudomonadati</taxon>
        <taxon>Thermodesulfobacteriota</taxon>
        <taxon>Desulfobacteria</taxon>
        <taxon>Desulfobacterales</taxon>
        <taxon>Desulfosarcinaceae</taxon>
        <taxon>Desulfosarcina</taxon>
    </lineage>
</organism>
<name>A0A5K7ZTL1_9BACT</name>
<reference evidence="1 2" key="1">
    <citation type="submission" date="2019-11" db="EMBL/GenBank/DDBJ databases">
        <title>Comparative genomics of hydrocarbon-degrading Desulfosarcina strains.</title>
        <authorList>
            <person name="Watanabe M."/>
            <person name="Kojima H."/>
            <person name="Fukui M."/>
        </authorList>
    </citation>
    <scope>NUCLEOTIDE SEQUENCE [LARGE SCALE GENOMIC DNA]</scope>
    <source>
        <strain evidence="1 2">28bB2T</strain>
    </source>
</reference>
<evidence type="ECO:0000313" key="1">
    <source>
        <dbReference type="EMBL" id="BBO83524.1"/>
    </source>
</evidence>
<proteinExistence type="predicted"/>